<evidence type="ECO:0000313" key="3">
    <source>
        <dbReference type="Proteomes" id="UP001497482"/>
    </source>
</evidence>
<feature type="compositionally biased region" description="Low complexity" evidence="1">
    <location>
        <begin position="102"/>
        <end position="122"/>
    </location>
</feature>
<sequence length="224" mass="23811">MPGSSASFSLSGRTSHYSSSTLSPRPSVPPPPPPPPKSKAKSKSKSRSAPKRPKPYSAPAVPRLVLVSWLRSVHPGRILSRPPPSAYSTPPQRTSAPPPRSASPKRSSALSARSVAPPSASSAPPPAGYLQLTFLTDSWFATLCVRKFPLRTLPSKPAPPAEPPQLTNANPVPVVLQSESAPTIPGPFSDKVVSKKAQKHKRKRSCEPGTRPQPKKHKSSSSHC</sequence>
<feature type="compositionally biased region" description="Basic residues" evidence="1">
    <location>
        <begin position="38"/>
        <end position="54"/>
    </location>
</feature>
<feature type="region of interest" description="Disordered" evidence="1">
    <location>
        <begin position="1"/>
        <end position="57"/>
    </location>
</feature>
<gene>
    <name evidence="2" type="ORF">KC01_LOCUS7477</name>
</gene>
<name>A0AAV2JEB0_KNICA</name>
<organism evidence="2 3">
    <name type="scientific">Knipowitschia caucasica</name>
    <name type="common">Caucasian dwarf goby</name>
    <name type="synonym">Pomatoschistus caucasicus</name>
    <dbReference type="NCBI Taxonomy" id="637954"/>
    <lineage>
        <taxon>Eukaryota</taxon>
        <taxon>Metazoa</taxon>
        <taxon>Chordata</taxon>
        <taxon>Craniata</taxon>
        <taxon>Vertebrata</taxon>
        <taxon>Euteleostomi</taxon>
        <taxon>Actinopterygii</taxon>
        <taxon>Neopterygii</taxon>
        <taxon>Teleostei</taxon>
        <taxon>Neoteleostei</taxon>
        <taxon>Acanthomorphata</taxon>
        <taxon>Gobiaria</taxon>
        <taxon>Gobiiformes</taxon>
        <taxon>Gobioidei</taxon>
        <taxon>Gobiidae</taxon>
        <taxon>Gobiinae</taxon>
        <taxon>Knipowitschia</taxon>
    </lineage>
</organism>
<feature type="compositionally biased region" description="Pro residues" evidence="1">
    <location>
        <begin position="26"/>
        <end position="37"/>
    </location>
</feature>
<feature type="compositionally biased region" description="Basic residues" evidence="1">
    <location>
        <begin position="194"/>
        <end position="204"/>
    </location>
</feature>
<feature type="compositionally biased region" description="Basic residues" evidence="1">
    <location>
        <begin position="213"/>
        <end position="224"/>
    </location>
</feature>
<reference evidence="2 3" key="1">
    <citation type="submission" date="2024-04" db="EMBL/GenBank/DDBJ databases">
        <authorList>
            <person name="Waldvogel A.-M."/>
            <person name="Schoenle A."/>
        </authorList>
    </citation>
    <scope>NUCLEOTIDE SEQUENCE [LARGE SCALE GENOMIC DNA]</scope>
</reference>
<proteinExistence type="predicted"/>
<dbReference type="Proteomes" id="UP001497482">
    <property type="component" value="Chromosome 12"/>
</dbReference>
<feature type="region of interest" description="Disordered" evidence="1">
    <location>
        <begin position="75"/>
        <end position="128"/>
    </location>
</feature>
<evidence type="ECO:0000256" key="1">
    <source>
        <dbReference type="SAM" id="MobiDB-lite"/>
    </source>
</evidence>
<feature type="region of interest" description="Disordered" evidence="1">
    <location>
        <begin position="151"/>
        <end position="224"/>
    </location>
</feature>
<keyword evidence="3" id="KW-1185">Reference proteome</keyword>
<accession>A0AAV2JEB0</accession>
<feature type="compositionally biased region" description="Low complexity" evidence="1">
    <location>
        <begin position="9"/>
        <end position="25"/>
    </location>
</feature>
<dbReference type="EMBL" id="OZ035834">
    <property type="protein sequence ID" value="CAL1576016.1"/>
    <property type="molecule type" value="Genomic_DNA"/>
</dbReference>
<evidence type="ECO:0000313" key="2">
    <source>
        <dbReference type="EMBL" id="CAL1576016.1"/>
    </source>
</evidence>
<protein>
    <submittedName>
        <fullName evidence="2">Uncharacterized protein</fullName>
    </submittedName>
</protein>
<dbReference type="AlphaFoldDB" id="A0AAV2JEB0"/>